<feature type="region of interest" description="Disordered" evidence="1">
    <location>
        <begin position="1"/>
        <end position="41"/>
    </location>
</feature>
<dbReference type="OMA" id="CQFYLDQ"/>
<dbReference type="InterPro" id="IPR009069">
    <property type="entry name" value="Cys_alpha_HP_mot_SF"/>
</dbReference>
<dbReference type="InterPro" id="IPR055304">
    <property type="entry name" value="CHCHD2/10-like"/>
</dbReference>
<dbReference type="GO" id="GO:0005739">
    <property type="term" value="C:mitochondrion"/>
    <property type="evidence" value="ECO:0007669"/>
    <property type="project" value="TreeGrafter"/>
</dbReference>
<evidence type="ECO:0000313" key="2">
    <source>
        <dbReference type="EMBL" id="CDW79040.1"/>
    </source>
</evidence>
<dbReference type="AlphaFoldDB" id="A0A078A9U4"/>
<name>A0A078A9U4_STYLE</name>
<proteinExistence type="predicted"/>
<feature type="compositionally biased region" description="Low complexity" evidence="1">
    <location>
        <begin position="82"/>
        <end position="92"/>
    </location>
</feature>
<dbReference type="EMBL" id="CCKQ01007635">
    <property type="protein sequence ID" value="CDW79040.1"/>
    <property type="molecule type" value="Genomic_DNA"/>
</dbReference>
<feature type="compositionally biased region" description="Low complexity" evidence="1">
    <location>
        <begin position="1"/>
        <end position="20"/>
    </location>
</feature>
<dbReference type="Proteomes" id="UP000039865">
    <property type="component" value="Unassembled WGS sequence"/>
</dbReference>
<sequence length="153" mass="16306">MPRGGRSSSSSRSSSSPSRRATTAPTPIIYPQAMMQSPSTGGGMMSGIGSTIVTGMALGAGSEVGHQAVRSLMGGSSGSHDAPNQQQATSQQIQYAQPMQQQQIQQQQSPCFSFNQHFLTCLKTYSNDLSMCQANIDMLMQCERDNAPKFHGV</sequence>
<dbReference type="PANTHER" id="PTHR13523:SF2">
    <property type="entry name" value="COILED-COIL-HELIX-COILED-COIL-HELIX DOMAIN CONTAINING 2, ISOFORM A-RELATED"/>
    <property type="match status" value="1"/>
</dbReference>
<protein>
    <submittedName>
        <fullName evidence="2">Cox19-like chch family protein</fullName>
    </submittedName>
</protein>
<dbReference type="OrthoDB" id="310526at2759"/>
<dbReference type="InParanoid" id="A0A078A9U4"/>
<dbReference type="GO" id="GO:0007005">
    <property type="term" value="P:mitochondrion organization"/>
    <property type="evidence" value="ECO:0007669"/>
    <property type="project" value="InterPro"/>
</dbReference>
<reference evidence="2 3" key="1">
    <citation type="submission" date="2014-06" db="EMBL/GenBank/DDBJ databases">
        <authorList>
            <person name="Swart Estienne"/>
        </authorList>
    </citation>
    <scope>NUCLEOTIDE SEQUENCE [LARGE SCALE GENOMIC DNA]</scope>
    <source>
        <strain evidence="2 3">130c</strain>
    </source>
</reference>
<evidence type="ECO:0000313" key="3">
    <source>
        <dbReference type="Proteomes" id="UP000039865"/>
    </source>
</evidence>
<gene>
    <name evidence="2" type="primary">Contig17090.g18210</name>
    <name evidence="2" type="ORF">STYLEM_8025</name>
</gene>
<organism evidence="2 3">
    <name type="scientific">Stylonychia lemnae</name>
    <name type="common">Ciliate</name>
    <dbReference type="NCBI Taxonomy" id="5949"/>
    <lineage>
        <taxon>Eukaryota</taxon>
        <taxon>Sar</taxon>
        <taxon>Alveolata</taxon>
        <taxon>Ciliophora</taxon>
        <taxon>Intramacronucleata</taxon>
        <taxon>Spirotrichea</taxon>
        <taxon>Stichotrichia</taxon>
        <taxon>Sporadotrichida</taxon>
        <taxon>Oxytrichidae</taxon>
        <taxon>Stylonychinae</taxon>
        <taxon>Stylonychia</taxon>
    </lineage>
</organism>
<feature type="region of interest" description="Disordered" evidence="1">
    <location>
        <begin position="70"/>
        <end position="92"/>
    </location>
</feature>
<accession>A0A078A9U4</accession>
<dbReference type="PANTHER" id="PTHR13523">
    <property type="entry name" value="COILED-COIL-HELIX-COILED-COIL-HELIX DOMAIN CONTAINING 2/NUR77"/>
    <property type="match status" value="1"/>
</dbReference>
<keyword evidence="3" id="KW-1185">Reference proteome</keyword>
<dbReference type="GO" id="GO:0005634">
    <property type="term" value="C:nucleus"/>
    <property type="evidence" value="ECO:0007669"/>
    <property type="project" value="TreeGrafter"/>
</dbReference>
<evidence type="ECO:0000256" key="1">
    <source>
        <dbReference type="SAM" id="MobiDB-lite"/>
    </source>
</evidence>
<dbReference type="SUPFAM" id="SSF47072">
    <property type="entry name" value="Cysteine alpha-hairpin motif"/>
    <property type="match status" value="1"/>
</dbReference>